<proteinExistence type="predicted"/>
<protein>
    <submittedName>
        <fullName evidence="2">Uncharacterized protein</fullName>
    </submittedName>
</protein>
<gene>
    <name evidence="2" type="ORF">PHLCEN_2v6893</name>
</gene>
<dbReference type="OrthoDB" id="3268478at2759"/>
<evidence type="ECO:0000256" key="1">
    <source>
        <dbReference type="SAM" id="MobiDB-lite"/>
    </source>
</evidence>
<keyword evidence="3" id="KW-1185">Reference proteome</keyword>
<organism evidence="2 3">
    <name type="scientific">Hermanssonia centrifuga</name>
    <dbReference type="NCBI Taxonomy" id="98765"/>
    <lineage>
        <taxon>Eukaryota</taxon>
        <taxon>Fungi</taxon>
        <taxon>Dikarya</taxon>
        <taxon>Basidiomycota</taxon>
        <taxon>Agaricomycotina</taxon>
        <taxon>Agaricomycetes</taxon>
        <taxon>Polyporales</taxon>
        <taxon>Meruliaceae</taxon>
        <taxon>Hermanssonia</taxon>
    </lineage>
</organism>
<dbReference type="STRING" id="98765.A0A2R6NY57"/>
<accession>A0A2R6NY57</accession>
<reference evidence="2 3" key="1">
    <citation type="submission" date="2018-02" db="EMBL/GenBank/DDBJ databases">
        <title>Genome sequence of the basidiomycete white-rot fungus Phlebia centrifuga.</title>
        <authorList>
            <person name="Granchi Z."/>
            <person name="Peng M."/>
            <person name="de Vries R.P."/>
            <person name="Hilden K."/>
            <person name="Makela M.R."/>
            <person name="Grigoriev I."/>
            <person name="Riley R."/>
        </authorList>
    </citation>
    <scope>NUCLEOTIDE SEQUENCE [LARGE SCALE GENOMIC DNA]</scope>
    <source>
        <strain evidence="2 3">FBCC195</strain>
    </source>
</reference>
<evidence type="ECO:0000313" key="3">
    <source>
        <dbReference type="Proteomes" id="UP000186601"/>
    </source>
</evidence>
<dbReference type="EMBL" id="MLYV02000681">
    <property type="protein sequence ID" value="PSR79847.1"/>
    <property type="molecule type" value="Genomic_DNA"/>
</dbReference>
<name>A0A2R6NY57_9APHY</name>
<dbReference type="Proteomes" id="UP000186601">
    <property type="component" value="Unassembled WGS sequence"/>
</dbReference>
<dbReference type="AlphaFoldDB" id="A0A2R6NY57"/>
<evidence type="ECO:0000313" key="2">
    <source>
        <dbReference type="EMBL" id="PSR79847.1"/>
    </source>
</evidence>
<comment type="caution">
    <text evidence="2">The sequence shown here is derived from an EMBL/GenBank/DDBJ whole genome shotgun (WGS) entry which is preliminary data.</text>
</comment>
<feature type="compositionally biased region" description="Acidic residues" evidence="1">
    <location>
        <begin position="58"/>
        <end position="72"/>
    </location>
</feature>
<feature type="region of interest" description="Disordered" evidence="1">
    <location>
        <begin position="53"/>
        <end position="79"/>
    </location>
</feature>
<sequence>MHYYNSASLEVQQKVSHLAVLAKSLLPSSDDSALVSSRLSSILYYSRPSIPFSRGGGGDDDDDEGEEEGEDHDDGRIAKGQPTAGLAKIRMAAILANTHSHTWARNVVPAYMYAVGDIGYVPRAGGEDVTSFVVLSNVFTAPDAERFDRRGNACLGVSESAHGWQRYLQGAFQEQKLQPFALPQNAVSGWPIVLSAGTRQNVQLVHERSFTSVSAAWKVLLEHAKPIATSHGLEPQDLMLITRAGIDQRFVVHDLRSPPPPLHNPHFHSPHHHRPGFPQHQHQQMMHGYGAGGHRPPGFSGFGAPAPPALFYLFTSPEQGFEPYISETPMYVPVPEGTKRPDVRQCLCGMEG</sequence>